<dbReference type="InParanoid" id="B5YP82"/>
<dbReference type="PaxDb" id="35128-Thaps23347"/>
<evidence type="ECO:0000313" key="1">
    <source>
        <dbReference type="EMBL" id="ACI64754.1"/>
    </source>
</evidence>
<dbReference type="eggNOG" id="ENOG502S7V7">
    <property type="taxonomic scope" value="Eukaryota"/>
</dbReference>
<protein>
    <submittedName>
        <fullName evidence="1">Uncharacterized protein</fullName>
    </submittedName>
</protein>
<dbReference type="EMBL" id="CP001160">
    <property type="protein sequence ID" value="ACI64754.1"/>
    <property type="molecule type" value="Genomic_DNA"/>
</dbReference>
<dbReference type="RefSeq" id="XP_002296037.1">
    <property type="nucleotide sequence ID" value="XM_002296001.1"/>
</dbReference>
<dbReference type="KEGG" id="tps:THAPS_23347"/>
<organism evidence="1 2">
    <name type="scientific">Thalassiosira pseudonana</name>
    <name type="common">Marine diatom</name>
    <name type="synonym">Cyclotella nana</name>
    <dbReference type="NCBI Taxonomy" id="35128"/>
    <lineage>
        <taxon>Eukaryota</taxon>
        <taxon>Sar</taxon>
        <taxon>Stramenopiles</taxon>
        <taxon>Ochrophyta</taxon>
        <taxon>Bacillariophyta</taxon>
        <taxon>Coscinodiscophyceae</taxon>
        <taxon>Thalassiosirophycidae</taxon>
        <taxon>Thalassiosirales</taxon>
        <taxon>Thalassiosiraceae</taxon>
        <taxon>Thalassiosira</taxon>
    </lineage>
</organism>
<dbReference type="GeneID" id="7446170"/>
<gene>
    <name evidence="1" type="ORF">THAPS_23347</name>
</gene>
<reference evidence="1 2" key="2">
    <citation type="journal article" date="2008" name="Nature">
        <title>The Phaeodactylum genome reveals the evolutionary history of diatom genomes.</title>
        <authorList>
            <person name="Bowler C."/>
            <person name="Allen A.E."/>
            <person name="Badger J.H."/>
            <person name="Grimwood J."/>
            <person name="Jabbari K."/>
            <person name="Kuo A."/>
            <person name="Maheswari U."/>
            <person name="Martens C."/>
            <person name="Maumus F."/>
            <person name="Otillar R.P."/>
            <person name="Rayko E."/>
            <person name="Salamov A."/>
            <person name="Vandepoele K."/>
            <person name="Beszteri B."/>
            <person name="Gruber A."/>
            <person name="Heijde M."/>
            <person name="Katinka M."/>
            <person name="Mock T."/>
            <person name="Valentin K."/>
            <person name="Verret F."/>
            <person name="Berges J.A."/>
            <person name="Brownlee C."/>
            <person name="Cadoret J.P."/>
            <person name="Chiovitti A."/>
            <person name="Choi C.J."/>
            <person name="Coesel S."/>
            <person name="De Martino A."/>
            <person name="Detter J.C."/>
            <person name="Durkin C."/>
            <person name="Falciatore A."/>
            <person name="Fournet J."/>
            <person name="Haruta M."/>
            <person name="Huysman M.J."/>
            <person name="Jenkins B.D."/>
            <person name="Jiroutova K."/>
            <person name="Jorgensen R.E."/>
            <person name="Joubert Y."/>
            <person name="Kaplan A."/>
            <person name="Kroger N."/>
            <person name="Kroth P.G."/>
            <person name="La Roche J."/>
            <person name="Lindquist E."/>
            <person name="Lommer M."/>
            <person name="Martin-Jezequel V."/>
            <person name="Lopez P.J."/>
            <person name="Lucas S."/>
            <person name="Mangogna M."/>
            <person name="McGinnis K."/>
            <person name="Medlin L.K."/>
            <person name="Montsant A."/>
            <person name="Oudot-Le Secq M.P."/>
            <person name="Napoli C."/>
            <person name="Obornik M."/>
            <person name="Parker M.S."/>
            <person name="Petit J.L."/>
            <person name="Porcel B.M."/>
            <person name="Poulsen N."/>
            <person name="Robison M."/>
            <person name="Rychlewski L."/>
            <person name="Rynearson T.A."/>
            <person name="Schmutz J."/>
            <person name="Shapiro H."/>
            <person name="Siaut M."/>
            <person name="Stanley M."/>
            <person name="Sussman M.R."/>
            <person name="Taylor A.R."/>
            <person name="Vardi A."/>
            <person name="von Dassow P."/>
            <person name="Vyverman W."/>
            <person name="Willis A."/>
            <person name="Wyrwicz L.S."/>
            <person name="Rokhsar D.S."/>
            <person name="Weissenbach J."/>
            <person name="Armbrust E.V."/>
            <person name="Green B.R."/>
            <person name="Van de Peer Y."/>
            <person name="Grigoriev I.V."/>
        </authorList>
    </citation>
    <scope>NUCLEOTIDE SEQUENCE [LARGE SCALE GENOMIC DNA]</scope>
    <source>
        <strain evidence="1 2">CCMP1335</strain>
    </source>
</reference>
<sequence>MENIITSNLDNMHPRLVVALQMAADKEEWKEELPTADDETTDAEEFEQQMIAMGSALQTVLDTRLRSGRELLANLLNSGEIRKLDSMIGKSAKEGQLDMSFFSVLGMNMRDATMNEDGSTNSMASPTLAAGEGQEVVEGEEGQPASANRLQILQHIYTRCQEELEKNVAPGIGLLNKLLRTDISSIRTNQLSHYLGPQATTITSPDGKTINLGGNSKPLVSHMEFIEALSNAVTQIRTLEAAGGTDRLSAVNLVENIRQVAMEARVVLVESFGEESEIVNEFQRELQPVFRPGSKVES</sequence>
<evidence type="ECO:0000313" key="2">
    <source>
        <dbReference type="Proteomes" id="UP000001449"/>
    </source>
</evidence>
<dbReference type="OMA" id="ACDETMA"/>
<reference evidence="1 2" key="1">
    <citation type="journal article" date="2004" name="Science">
        <title>The genome of the diatom Thalassiosira pseudonana: ecology, evolution, and metabolism.</title>
        <authorList>
            <person name="Armbrust E.V."/>
            <person name="Berges J.A."/>
            <person name="Bowler C."/>
            <person name="Green B.R."/>
            <person name="Martinez D."/>
            <person name="Putnam N.H."/>
            <person name="Zhou S."/>
            <person name="Allen A.E."/>
            <person name="Apt K.E."/>
            <person name="Bechner M."/>
            <person name="Brzezinski M.A."/>
            <person name="Chaal B.K."/>
            <person name="Chiovitti A."/>
            <person name="Davis A.K."/>
            <person name="Demarest M.S."/>
            <person name="Detter J.C."/>
            <person name="Glavina T."/>
            <person name="Goodstein D."/>
            <person name="Hadi M.Z."/>
            <person name="Hellsten U."/>
            <person name="Hildebrand M."/>
            <person name="Jenkins B.D."/>
            <person name="Jurka J."/>
            <person name="Kapitonov V.V."/>
            <person name="Kroger N."/>
            <person name="Lau W.W."/>
            <person name="Lane T.W."/>
            <person name="Larimer F.W."/>
            <person name="Lippmeier J.C."/>
            <person name="Lucas S."/>
            <person name="Medina M."/>
            <person name="Montsant A."/>
            <person name="Obornik M."/>
            <person name="Parker M.S."/>
            <person name="Palenik B."/>
            <person name="Pazour G.J."/>
            <person name="Richardson P.M."/>
            <person name="Rynearson T.A."/>
            <person name="Saito M.A."/>
            <person name="Schwartz D.C."/>
            <person name="Thamatrakoln K."/>
            <person name="Valentin K."/>
            <person name="Vardi A."/>
            <person name="Wilkerson F.P."/>
            <person name="Rokhsar D.S."/>
        </authorList>
    </citation>
    <scope>NUCLEOTIDE SEQUENCE [LARGE SCALE GENOMIC DNA]</scope>
    <source>
        <strain evidence="1 2">CCMP1335</strain>
    </source>
</reference>
<name>B5YP82_THAPS</name>
<keyword evidence="2" id="KW-1185">Reference proteome</keyword>
<dbReference type="Proteomes" id="UP000001449">
    <property type="component" value="Chromosome 7"/>
</dbReference>
<accession>B5YP82</accession>
<dbReference type="AlphaFoldDB" id="B5YP82"/>
<dbReference type="HOGENOM" id="CLU_935357_0_0_1"/>
<proteinExistence type="predicted"/>